<dbReference type="SMART" id="SM00421">
    <property type="entry name" value="HTH_LUXR"/>
    <property type="match status" value="1"/>
</dbReference>
<keyword evidence="3" id="KW-0238">DNA-binding</keyword>
<dbReference type="InterPro" id="IPR016032">
    <property type="entry name" value="Sig_transdc_resp-reg_C-effctor"/>
</dbReference>
<reference evidence="8 9" key="1">
    <citation type="submission" date="2020-09" db="EMBL/GenBank/DDBJ databases">
        <title>Dyella sp. 7MK23 isolated from forest soil.</title>
        <authorList>
            <person name="Fu J."/>
        </authorList>
    </citation>
    <scope>NUCLEOTIDE SEQUENCE [LARGE SCALE GENOMIC DNA]</scope>
    <source>
        <strain evidence="8 9">7MK23</strain>
    </source>
</reference>
<proteinExistence type="predicted"/>
<dbReference type="CDD" id="cd06170">
    <property type="entry name" value="LuxR_C_like"/>
    <property type="match status" value="1"/>
</dbReference>
<keyword evidence="4" id="KW-0804">Transcription</keyword>
<evidence type="ECO:0000256" key="1">
    <source>
        <dbReference type="ARBA" id="ARBA00022553"/>
    </source>
</evidence>
<dbReference type="PRINTS" id="PR00038">
    <property type="entry name" value="HTHLUXR"/>
</dbReference>
<dbReference type="RefSeq" id="WP_192555550.1">
    <property type="nucleotide sequence ID" value="NZ_JACZZA010000005.1"/>
</dbReference>
<dbReference type="SUPFAM" id="SSF52172">
    <property type="entry name" value="CheY-like"/>
    <property type="match status" value="1"/>
</dbReference>
<evidence type="ECO:0000256" key="2">
    <source>
        <dbReference type="ARBA" id="ARBA00023015"/>
    </source>
</evidence>
<dbReference type="Proteomes" id="UP000651010">
    <property type="component" value="Unassembled WGS sequence"/>
</dbReference>
<dbReference type="Pfam" id="PF00072">
    <property type="entry name" value="Response_reg"/>
    <property type="match status" value="1"/>
</dbReference>
<dbReference type="InterPro" id="IPR058245">
    <property type="entry name" value="NreC/VraR/RcsB-like_REC"/>
</dbReference>
<accession>A0ABR9G9I8</accession>
<feature type="modified residue" description="4-aspartylphosphate" evidence="5">
    <location>
        <position position="55"/>
    </location>
</feature>
<dbReference type="Pfam" id="PF00196">
    <property type="entry name" value="GerE"/>
    <property type="match status" value="1"/>
</dbReference>
<keyword evidence="9" id="KW-1185">Reference proteome</keyword>
<keyword evidence="1 5" id="KW-0597">Phosphoprotein</keyword>
<evidence type="ECO:0000256" key="4">
    <source>
        <dbReference type="ARBA" id="ARBA00023163"/>
    </source>
</evidence>
<feature type="domain" description="Response regulatory" evidence="7">
    <location>
        <begin position="4"/>
        <end position="120"/>
    </location>
</feature>
<evidence type="ECO:0000313" key="9">
    <source>
        <dbReference type="Proteomes" id="UP000651010"/>
    </source>
</evidence>
<dbReference type="CDD" id="cd17535">
    <property type="entry name" value="REC_NarL-like"/>
    <property type="match status" value="1"/>
</dbReference>
<evidence type="ECO:0000256" key="3">
    <source>
        <dbReference type="ARBA" id="ARBA00023125"/>
    </source>
</evidence>
<dbReference type="PROSITE" id="PS50043">
    <property type="entry name" value="HTH_LUXR_2"/>
    <property type="match status" value="1"/>
</dbReference>
<dbReference type="InterPro" id="IPR001789">
    <property type="entry name" value="Sig_transdc_resp-reg_receiver"/>
</dbReference>
<dbReference type="EMBL" id="JACZZA010000005">
    <property type="protein sequence ID" value="MBE1160688.1"/>
    <property type="molecule type" value="Genomic_DNA"/>
</dbReference>
<evidence type="ECO:0000256" key="5">
    <source>
        <dbReference type="PROSITE-ProRule" id="PRU00169"/>
    </source>
</evidence>
<name>A0ABR9G9I8_9GAMM</name>
<dbReference type="SMART" id="SM00448">
    <property type="entry name" value="REC"/>
    <property type="match status" value="1"/>
</dbReference>
<dbReference type="InterPro" id="IPR039420">
    <property type="entry name" value="WalR-like"/>
</dbReference>
<organism evidence="8 9">
    <name type="scientific">Dyella acidiphila</name>
    <dbReference type="NCBI Taxonomy" id="2775866"/>
    <lineage>
        <taxon>Bacteria</taxon>
        <taxon>Pseudomonadati</taxon>
        <taxon>Pseudomonadota</taxon>
        <taxon>Gammaproteobacteria</taxon>
        <taxon>Lysobacterales</taxon>
        <taxon>Rhodanobacteraceae</taxon>
        <taxon>Dyella</taxon>
    </lineage>
</organism>
<evidence type="ECO:0000259" key="6">
    <source>
        <dbReference type="PROSITE" id="PS50043"/>
    </source>
</evidence>
<gene>
    <name evidence="8" type="ORF">IGX34_09830</name>
</gene>
<protein>
    <submittedName>
        <fullName evidence="8">Response regulator transcription factor</fullName>
    </submittedName>
</protein>
<dbReference type="InterPro" id="IPR000792">
    <property type="entry name" value="Tscrpt_reg_LuxR_C"/>
</dbReference>
<dbReference type="PROSITE" id="PS00622">
    <property type="entry name" value="HTH_LUXR_1"/>
    <property type="match status" value="1"/>
</dbReference>
<keyword evidence="2" id="KW-0805">Transcription regulation</keyword>
<dbReference type="SUPFAM" id="SSF46894">
    <property type="entry name" value="C-terminal effector domain of the bipartite response regulators"/>
    <property type="match status" value="1"/>
</dbReference>
<feature type="domain" description="HTH luxR-type" evidence="6">
    <location>
        <begin position="146"/>
        <end position="211"/>
    </location>
</feature>
<evidence type="ECO:0000313" key="8">
    <source>
        <dbReference type="EMBL" id="MBE1160688.1"/>
    </source>
</evidence>
<sequence length="216" mass="23804">MNVRVVLGDDHLMLREGLVALLQREPDFEVLGHAGHGADLLRLARNLTPDVVVADVTMPVMNGIEVARRVRSERLPSKVLCLSASAQPAQVLMAMEAGASGYVLKENCCDELARAIRHAYSGQIFLSSELMAPILGAYREAGSGHRAWTPPPLTWREREITRLLAEGHSTQQVADRLHISAKTVATHRSHVFRKLNIRSVAELTRYAVKQGMTALD</sequence>
<comment type="caution">
    <text evidence="8">The sequence shown here is derived from an EMBL/GenBank/DDBJ whole genome shotgun (WGS) entry which is preliminary data.</text>
</comment>
<evidence type="ECO:0000259" key="7">
    <source>
        <dbReference type="PROSITE" id="PS50110"/>
    </source>
</evidence>
<dbReference type="Gene3D" id="3.40.50.2300">
    <property type="match status" value="1"/>
</dbReference>
<dbReference type="PANTHER" id="PTHR43214">
    <property type="entry name" value="TWO-COMPONENT RESPONSE REGULATOR"/>
    <property type="match status" value="1"/>
</dbReference>
<dbReference type="InterPro" id="IPR011006">
    <property type="entry name" value="CheY-like_superfamily"/>
</dbReference>
<dbReference type="PANTHER" id="PTHR43214:SF41">
    <property type="entry name" value="NITRATE_NITRITE RESPONSE REGULATOR PROTEIN NARP"/>
    <property type="match status" value="1"/>
</dbReference>
<dbReference type="PROSITE" id="PS50110">
    <property type="entry name" value="RESPONSE_REGULATORY"/>
    <property type="match status" value="1"/>
</dbReference>